<proteinExistence type="inferred from homology"/>
<organism evidence="6">
    <name type="scientific">hydrothermal vent metagenome</name>
    <dbReference type="NCBI Taxonomy" id="652676"/>
    <lineage>
        <taxon>unclassified sequences</taxon>
        <taxon>metagenomes</taxon>
        <taxon>ecological metagenomes</taxon>
    </lineage>
</organism>
<protein>
    <submittedName>
        <fullName evidence="6">Gfa-like protein</fullName>
    </submittedName>
</protein>
<name>A0A1W1CUK4_9ZZZZ</name>
<dbReference type="EMBL" id="FPHJ01000066">
    <property type="protein sequence ID" value="SFV69395.1"/>
    <property type="molecule type" value="Genomic_DNA"/>
</dbReference>
<dbReference type="SUPFAM" id="SSF51316">
    <property type="entry name" value="Mss4-like"/>
    <property type="match status" value="1"/>
</dbReference>
<dbReference type="InterPro" id="IPR006913">
    <property type="entry name" value="CENP-V/GFA"/>
</dbReference>
<dbReference type="Pfam" id="PF04828">
    <property type="entry name" value="GFA"/>
    <property type="match status" value="1"/>
</dbReference>
<dbReference type="Gene3D" id="3.90.1590.10">
    <property type="entry name" value="glutathione-dependent formaldehyde- activating enzyme (gfa)"/>
    <property type="match status" value="1"/>
</dbReference>
<reference evidence="6" key="1">
    <citation type="submission" date="2016-10" db="EMBL/GenBank/DDBJ databases">
        <authorList>
            <person name="de Groot N.N."/>
        </authorList>
    </citation>
    <scope>NUCLEOTIDE SEQUENCE</scope>
</reference>
<keyword evidence="2" id="KW-0479">Metal-binding</keyword>
<dbReference type="GO" id="GO:0016846">
    <property type="term" value="F:carbon-sulfur lyase activity"/>
    <property type="evidence" value="ECO:0007669"/>
    <property type="project" value="InterPro"/>
</dbReference>
<gene>
    <name evidence="6" type="ORF">MNB_SUP05-5-137</name>
</gene>
<comment type="similarity">
    <text evidence="1">Belongs to the Gfa family.</text>
</comment>
<evidence type="ECO:0000256" key="1">
    <source>
        <dbReference type="ARBA" id="ARBA00005495"/>
    </source>
</evidence>
<keyword evidence="4" id="KW-0456">Lyase</keyword>
<dbReference type="AlphaFoldDB" id="A0A1W1CUK4"/>
<accession>A0A1W1CUK4</accession>
<evidence type="ECO:0000256" key="4">
    <source>
        <dbReference type="ARBA" id="ARBA00023239"/>
    </source>
</evidence>
<dbReference type="InterPro" id="IPR011057">
    <property type="entry name" value="Mss4-like_sf"/>
</dbReference>
<evidence type="ECO:0000256" key="2">
    <source>
        <dbReference type="ARBA" id="ARBA00022723"/>
    </source>
</evidence>
<evidence type="ECO:0000256" key="3">
    <source>
        <dbReference type="ARBA" id="ARBA00022833"/>
    </source>
</evidence>
<dbReference type="PANTHER" id="PTHR33337:SF40">
    <property type="entry name" value="CENP-V_GFA DOMAIN-CONTAINING PROTEIN-RELATED"/>
    <property type="match status" value="1"/>
</dbReference>
<sequence>MYKGSCLCGEIKFEVNGKINDIVCCHCSQCRRAQGSAFATNGNVDVKDFKFIKGEEFLTKYKNNEQGDKYFCSLCGSPIMSKFHTAPNKIRIRLGTIESDIQEKISAHIFVNSKANWETINDEIPKYKNSIE</sequence>
<dbReference type="GO" id="GO:0046872">
    <property type="term" value="F:metal ion binding"/>
    <property type="evidence" value="ECO:0007669"/>
    <property type="project" value="UniProtKB-KW"/>
</dbReference>
<evidence type="ECO:0000259" key="5">
    <source>
        <dbReference type="PROSITE" id="PS51891"/>
    </source>
</evidence>
<dbReference type="PROSITE" id="PS51891">
    <property type="entry name" value="CENP_V_GFA"/>
    <property type="match status" value="1"/>
</dbReference>
<feature type="domain" description="CENP-V/GFA" evidence="5">
    <location>
        <begin position="2"/>
        <end position="118"/>
    </location>
</feature>
<evidence type="ECO:0000313" key="6">
    <source>
        <dbReference type="EMBL" id="SFV69395.1"/>
    </source>
</evidence>
<keyword evidence="3" id="KW-0862">Zinc</keyword>
<dbReference type="PANTHER" id="PTHR33337">
    <property type="entry name" value="GFA DOMAIN-CONTAINING PROTEIN"/>
    <property type="match status" value="1"/>
</dbReference>